<dbReference type="Proteomes" id="UP000031549">
    <property type="component" value="Unassembled WGS sequence"/>
</dbReference>
<dbReference type="PROSITE" id="PS50293">
    <property type="entry name" value="TPR_REGION"/>
    <property type="match status" value="2"/>
</dbReference>
<accession>A0A846H7G0</accession>
<evidence type="ECO:0000256" key="4">
    <source>
        <dbReference type="SAM" id="MobiDB-lite"/>
    </source>
</evidence>
<dbReference type="GO" id="GO:0005524">
    <property type="term" value="F:ATP binding"/>
    <property type="evidence" value="ECO:0007669"/>
    <property type="project" value="InterPro"/>
</dbReference>
<dbReference type="InterPro" id="IPR051685">
    <property type="entry name" value="Ycf3/AcsC/BcsC/TPR_MFPF"/>
</dbReference>
<dbReference type="Pfam" id="PF13181">
    <property type="entry name" value="TPR_8"/>
    <property type="match status" value="1"/>
</dbReference>
<dbReference type="CDD" id="cd14014">
    <property type="entry name" value="STKc_PknB_like"/>
    <property type="match status" value="1"/>
</dbReference>
<feature type="repeat" description="TPR" evidence="3">
    <location>
        <begin position="538"/>
        <end position="571"/>
    </location>
</feature>
<feature type="domain" description="Protein kinase" evidence="5">
    <location>
        <begin position="13"/>
        <end position="281"/>
    </location>
</feature>
<reference evidence="6 7" key="1">
    <citation type="journal article" date="2015" name="Genome Announc.">
        <title>Draft Genome Sequence of Cyanobacterium Hassallia byssoidea Strain VB512170, Isolated from Monuments in India.</title>
        <authorList>
            <person name="Singh D."/>
            <person name="Chandrababunaidu M.M."/>
            <person name="Panda A."/>
            <person name="Sen D."/>
            <person name="Bhattacharyya S."/>
            <person name="Adhikary S.P."/>
            <person name="Tripathy S."/>
        </authorList>
    </citation>
    <scope>NUCLEOTIDE SEQUENCE [LARGE SCALE GENOMIC DNA]</scope>
    <source>
        <strain evidence="6 7">VB512170</strain>
    </source>
</reference>
<dbReference type="SMART" id="SM00028">
    <property type="entry name" value="TPR"/>
    <property type="match status" value="10"/>
</dbReference>
<dbReference type="AlphaFoldDB" id="A0A846H7G0"/>
<evidence type="ECO:0000256" key="1">
    <source>
        <dbReference type="ARBA" id="ARBA00022737"/>
    </source>
</evidence>
<feature type="repeat" description="TPR" evidence="3">
    <location>
        <begin position="429"/>
        <end position="462"/>
    </location>
</feature>
<evidence type="ECO:0000259" key="5">
    <source>
        <dbReference type="PROSITE" id="PS50011"/>
    </source>
</evidence>
<evidence type="ECO:0000256" key="3">
    <source>
        <dbReference type="PROSITE-ProRule" id="PRU00339"/>
    </source>
</evidence>
<protein>
    <submittedName>
        <fullName evidence="6">Tetratricopeptide repeat protein</fullName>
    </submittedName>
</protein>
<feature type="repeat" description="TPR" evidence="3">
    <location>
        <begin position="641"/>
        <end position="674"/>
    </location>
</feature>
<dbReference type="Gene3D" id="1.10.510.10">
    <property type="entry name" value="Transferase(Phosphotransferase) domain 1"/>
    <property type="match status" value="1"/>
</dbReference>
<feature type="compositionally biased region" description="Low complexity" evidence="4">
    <location>
        <begin position="307"/>
        <end position="323"/>
    </location>
</feature>
<evidence type="ECO:0000256" key="2">
    <source>
        <dbReference type="ARBA" id="ARBA00022803"/>
    </source>
</evidence>
<dbReference type="RefSeq" id="WP_039748037.1">
    <property type="nucleotide sequence ID" value="NZ_JTCM02000017.1"/>
</dbReference>
<dbReference type="InterPro" id="IPR011009">
    <property type="entry name" value="Kinase-like_dom_sf"/>
</dbReference>
<evidence type="ECO:0000313" key="6">
    <source>
        <dbReference type="EMBL" id="NEU73053.1"/>
    </source>
</evidence>
<keyword evidence="2 3" id="KW-0802">TPR repeat</keyword>
<keyword evidence="1" id="KW-0677">Repeat</keyword>
<dbReference type="SUPFAM" id="SSF48452">
    <property type="entry name" value="TPR-like"/>
    <property type="match status" value="2"/>
</dbReference>
<dbReference type="PANTHER" id="PTHR44943:SF8">
    <property type="entry name" value="TPR REPEAT-CONTAINING PROTEIN MJ0263"/>
    <property type="match status" value="1"/>
</dbReference>
<keyword evidence="7" id="KW-1185">Reference proteome</keyword>
<dbReference type="SUPFAM" id="SSF56112">
    <property type="entry name" value="Protein kinase-like (PK-like)"/>
    <property type="match status" value="1"/>
</dbReference>
<feature type="repeat" description="TPR" evidence="3">
    <location>
        <begin position="463"/>
        <end position="496"/>
    </location>
</feature>
<dbReference type="Gene3D" id="1.25.40.10">
    <property type="entry name" value="Tetratricopeptide repeat domain"/>
    <property type="match status" value="3"/>
</dbReference>
<feature type="region of interest" description="Disordered" evidence="4">
    <location>
        <begin position="307"/>
        <end position="328"/>
    </location>
</feature>
<name>A0A846H7G0_9CYAN</name>
<proteinExistence type="predicted"/>
<dbReference type="EMBL" id="JTCM02000017">
    <property type="protein sequence ID" value="NEU73053.1"/>
    <property type="molecule type" value="Genomic_DNA"/>
</dbReference>
<sequence length="715" mass="81673">MTKQKEILLVGRYKIIKELARGGFGITYLAQDTMSSNCPCVVKQLYPQNSDIIETAKLLFKREVAILKYLQQKQQIPKYFNYFEDEKNGQINYYLVQEYIHGEALQNLIGQQWTQPRVVNFLREILSILKYLHQINVIHRDIKPPNVMRREEDKKFVLIDFGAVKQLDINYSSPHEQHTQTMIGTSGYAPPEQMAGKPGFHSDIYGLGITAIQLLTKIAPKNLKRDEKDNIIWVNGLDIDESLAAILTKMVYRNPEQRYQSVEDVLNDLSGFTAINEQDFIRSLYEAYNANTRNPFNIPELATFSQSNLPNNNLNTQPPTSNNKTALTTLPGSKWGKITIVVTALGAIALLIEFIHPFIRPLYYSYQGNRLLDIRQPEKALEQFQNLIAINPNSAAAWKGRGDAFLSVGRDLQALESYNKSLFFEPNDPKTLNNKGKALYKLRRYREALEVHENVLEINPNNPEAWSGKGLAYIGLNKYKEASDSLEKLKQINPDEPSIWQQIGLVTELLQGPQAAKTYYEEAVSSYDDLLRRKPNDVLALTEKGSVLLKLNRLPEALASFEKALKIDNNFYEALLGKGNALGGLGKPQDALLAFNRASNIRPQDYQVWFTRGSLLAQYIKDYDEALKSFEKAIERRYDSYDAWVNKGTVLLELNRYDEALVAFDKAKELQPKDPYVWANRGYALDKLGRTQEARNSINKAVEFGFPREELNMMQ</sequence>
<dbReference type="SMART" id="SM00220">
    <property type="entry name" value="S_TKc"/>
    <property type="match status" value="1"/>
</dbReference>
<dbReference type="InterPro" id="IPR019734">
    <property type="entry name" value="TPR_rpt"/>
</dbReference>
<dbReference type="Pfam" id="PF13432">
    <property type="entry name" value="TPR_16"/>
    <property type="match status" value="3"/>
</dbReference>
<dbReference type="InterPro" id="IPR011990">
    <property type="entry name" value="TPR-like_helical_dom_sf"/>
</dbReference>
<dbReference type="PROSITE" id="PS50011">
    <property type="entry name" value="PROTEIN_KINASE_DOM"/>
    <property type="match status" value="1"/>
</dbReference>
<dbReference type="PANTHER" id="PTHR44943">
    <property type="entry name" value="CELLULOSE SYNTHASE OPERON PROTEIN C"/>
    <property type="match status" value="1"/>
</dbReference>
<dbReference type="GO" id="GO:0004672">
    <property type="term" value="F:protein kinase activity"/>
    <property type="evidence" value="ECO:0007669"/>
    <property type="project" value="InterPro"/>
</dbReference>
<gene>
    <name evidence="6" type="ORF">PI95_010895</name>
</gene>
<comment type="caution">
    <text evidence="6">The sequence shown here is derived from an EMBL/GenBank/DDBJ whole genome shotgun (WGS) entry which is preliminary data.</text>
</comment>
<dbReference type="Pfam" id="PF14559">
    <property type="entry name" value="TPR_19"/>
    <property type="match status" value="1"/>
</dbReference>
<feature type="repeat" description="TPR" evidence="3">
    <location>
        <begin position="361"/>
        <end position="394"/>
    </location>
</feature>
<evidence type="ECO:0000313" key="7">
    <source>
        <dbReference type="Proteomes" id="UP000031549"/>
    </source>
</evidence>
<feature type="repeat" description="TPR" evidence="3">
    <location>
        <begin position="395"/>
        <end position="428"/>
    </location>
</feature>
<dbReference type="PROSITE" id="PS50005">
    <property type="entry name" value="TPR"/>
    <property type="match status" value="6"/>
</dbReference>
<dbReference type="InterPro" id="IPR000719">
    <property type="entry name" value="Prot_kinase_dom"/>
</dbReference>
<dbReference type="Pfam" id="PF00069">
    <property type="entry name" value="Pkinase"/>
    <property type="match status" value="1"/>
</dbReference>
<organism evidence="6 7">
    <name type="scientific">Hassallia byssoidea VB512170</name>
    <dbReference type="NCBI Taxonomy" id="1304833"/>
    <lineage>
        <taxon>Bacteria</taxon>
        <taxon>Bacillati</taxon>
        <taxon>Cyanobacteriota</taxon>
        <taxon>Cyanophyceae</taxon>
        <taxon>Nostocales</taxon>
        <taxon>Tolypothrichaceae</taxon>
        <taxon>Hassallia</taxon>
    </lineage>
</organism>